<dbReference type="PANTHER" id="PTHR23152">
    <property type="entry name" value="2-OXOGLUTARATE DEHYDROGENASE"/>
    <property type="match status" value="1"/>
</dbReference>
<dbReference type="PANTHER" id="PTHR23152:SF4">
    <property type="entry name" value="2-OXOADIPATE DEHYDROGENASE COMPLEX COMPONENT E1"/>
    <property type="match status" value="1"/>
</dbReference>
<name>A0AAV8YX34_9CUCU</name>
<dbReference type="Gene3D" id="1.10.287.1150">
    <property type="entry name" value="TPP helical domain"/>
    <property type="match status" value="1"/>
</dbReference>
<evidence type="ECO:0000259" key="6">
    <source>
        <dbReference type="Pfam" id="PF00676"/>
    </source>
</evidence>
<dbReference type="InterPro" id="IPR029061">
    <property type="entry name" value="THDP-binding"/>
</dbReference>
<organism evidence="7 8">
    <name type="scientific">Aromia moschata</name>
    <dbReference type="NCBI Taxonomy" id="1265417"/>
    <lineage>
        <taxon>Eukaryota</taxon>
        <taxon>Metazoa</taxon>
        <taxon>Ecdysozoa</taxon>
        <taxon>Arthropoda</taxon>
        <taxon>Hexapoda</taxon>
        <taxon>Insecta</taxon>
        <taxon>Pterygota</taxon>
        <taxon>Neoptera</taxon>
        <taxon>Endopterygota</taxon>
        <taxon>Coleoptera</taxon>
        <taxon>Polyphaga</taxon>
        <taxon>Cucujiformia</taxon>
        <taxon>Chrysomeloidea</taxon>
        <taxon>Cerambycidae</taxon>
        <taxon>Cerambycinae</taxon>
        <taxon>Callichromatini</taxon>
        <taxon>Aromia</taxon>
    </lineage>
</organism>
<evidence type="ECO:0000256" key="1">
    <source>
        <dbReference type="ARBA" id="ARBA00001964"/>
    </source>
</evidence>
<dbReference type="GO" id="GO:0004591">
    <property type="term" value="F:oxoglutarate dehydrogenase (succinyl-transferring) activity"/>
    <property type="evidence" value="ECO:0007669"/>
    <property type="project" value="TreeGrafter"/>
</dbReference>
<dbReference type="Gene3D" id="3.40.50.970">
    <property type="match status" value="2"/>
</dbReference>
<evidence type="ECO:0000256" key="2">
    <source>
        <dbReference type="ARBA" id="ARBA00006936"/>
    </source>
</evidence>
<feature type="domain" description="Dehydrogenase E1 component" evidence="6">
    <location>
        <begin position="139"/>
        <end position="268"/>
    </location>
</feature>
<dbReference type="Pfam" id="PF00676">
    <property type="entry name" value="E1_dh"/>
    <property type="match status" value="2"/>
</dbReference>
<comment type="caution">
    <text evidence="7">The sequence shown here is derived from an EMBL/GenBank/DDBJ whole genome shotgun (WGS) entry which is preliminary data.</text>
</comment>
<dbReference type="GO" id="GO:0030976">
    <property type="term" value="F:thiamine pyrophosphate binding"/>
    <property type="evidence" value="ECO:0007669"/>
    <property type="project" value="InterPro"/>
</dbReference>
<evidence type="ECO:0000256" key="3">
    <source>
        <dbReference type="ARBA" id="ARBA00022946"/>
    </source>
</evidence>
<dbReference type="InterPro" id="IPR001017">
    <property type="entry name" value="DH_E1"/>
</dbReference>
<dbReference type="Proteomes" id="UP001162162">
    <property type="component" value="Unassembled WGS sequence"/>
</dbReference>
<comment type="cofactor">
    <cofactor evidence="1">
        <name>thiamine diphosphate</name>
        <dbReference type="ChEBI" id="CHEBI:58937"/>
    </cofactor>
</comment>
<gene>
    <name evidence="7" type="ORF">NQ318_001400</name>
</gene>
<evidence type="ECO:0000313" key="7">
    <source>
        <dbReference type="EMBL" id="KAJ8955570.1"/>
    </source>
</evidence>
<sequence>MKVQIRGHHIAKLDPLGINSADLDDQTPQELVYKNYNFDNPSRTYSEELKKASPAVHAASQTWTGFLNCPPPPSSVARRKGLPLREILRRLELTYCRHIGVEFMFINSLEQCNWIRQRLETPGITDLTPDQKRLILARLTRSAGFESFLARRWSSEKRFGLEGCEILIPAMKTVIDKSTELGVESIVMGMPHRGRLNVLANVCRKPLHQLFTQFAGLEAADDGSGDVKYHLGTYIERLNRVTNKNIRLAVVANPSHLETVDPVAQGKTRAEQFYRGDGEGKRSCPFCYMEMPLLQAKVSSLKQCICQSYPIIQPTEQSTLLQTIRSVLQLIRVSLDHVARVVNAPIFHVNSDDPESVIHVCNMAAEWRATFHKDVVIDLLIQEGIVTEEEVKDVKEKYDKICEEAFERARQETHIKYKDWIDSPWSGFFEGKDPLKVNPTGVNEDTLVHIGKRFSSPPSQRSRVYYSQRY</sequence>
<comment type="similarity">
    <text evidence="2">Belongs to the alpha-ketoglutarate dehydrogenase family.</text>
</comment>
<keyword evidence="4" id="KW-0560">Oxidoreductase</keyword>
<evidence type="ECO:0000313" key="8">
    <source>
        <dbReference type="Proteomes" id="UP001162162"/>
    </source>
</evidence>
<dbReference type="AlphaFoldDB" id="A0AAV8YX34"/>
<dbReference type="InterPro" id="IPR011603">
    <property type="entry name" value="2oxoglutarate_DH_E1"/>
</dbReference>
<dbReference type="SUPFAM" id="SSF52518">
    <property type="entry name" value="Thiamin diphosphate-binding fold (THDP-binding)"/>
    <property type="match status" value="1"/>
</dbReference>
<keyword evidence="8" id="KW-1185">Reference proteome</keyword>
<reference evidence="7" key="1">
    <citation type="journal article" date="2023" name="Insect Mol. Biol.">
        <title>Genome sequencing provides insights into the evolution of gene families encoding plant cell wall-degrading enzymes in longhorned beetles.</title>
        <authorList>
            <person name="Shin N.R."/>
            <person name="Okamura Y."/>
            <person name="Kirsch R."/>
            <person name="Pauchet Y."/>
        </authorList>
    </citation>
    <scope>NUCLEOTIDE SEQUENCE</scope>
    <source>
        <strain evidence="7">AMC_N1</strain>
    </source>
</reference>
<dbReference type="EMBL" id="JAPWTK010000037">
    <property type="protein sequence ID" value="KAJ8955570.1"/>
    <property type="molecule type" value="Genomic_DNA"/>
</dbReference>
<feature type="domain" description="Dehydrogenase E1 component" evidence="6">
    <location>
        <begin position="337"/>
        <end position="379"/>
    </location>
</feature>
<keyword evidence="3" id="KW-0809">Transit peptide</keyword>
<evidence type="ECO:0000256" key="5">
    <source>
        <dbReference type="ARBA" id="ARBA00023052"/>
    </source>
</evidence>
<protein>
    <recommendedName>
        <fullName evidence="6">Dehydrogenase E1 component domain-containing protein</fullName>
    </recommendedName>
</protein>
<dbReference type="GO" id="GO:0005739">
    <property type="term" value="C:mitochondrion"/>
    <property type="evidence" value="ECO:0007669"/>
    <property type="project" value="TreeGrafter"/>
</dbReference>
<proteinExistence type="inferred from homology"/>
<keyword evidence="5" id="KW-0786">Thiamine pyrophosphate</keyword>
<dbReference type="GO" id="GO:0006099">
    <property type="term" value="P:tricarboxylic acid cycle"/>
    <property type="evidence" value="ECO:0007669"/>
    <property type="project" value="TreeGrafter"/>
</dbReference>
<evidence type="ECO:0000256" key="4">
    <source>
        <dbReference type="ARBA" id="ARBA00023002"/>
    </source>
</evidence>
<dbReference type="GO" id="GO:0045252">
    <property type="term" value="C:oxoglutarate dehydrogenase complex"/>
    <property type="evidence" value="ECO:0007669"/>
    <property type="project" value="TreeGrafter"/>
</dbReference>
<accession>A0AAV8YX34</accession>